<dbReference type="EMBL" id="FOLM01000001">
    <property type="protein sequence ID" value="SFB88775.1"/>
    <property type="molecule type" value="Genomic_DNA"/>
</dbReference>
<keyword evidence="1" id="KW-0812">Transmembrane</keyword>
<keyword evidence="3" id="KW-1185">Reference proteome</keyword>
<feature type="transmembrane region" description="Helical" evidence="1">
    <location>
        <begin position="37"/>
        <end position="54"/>
    </location>
</feature>
<evidence type="ECO:0008006" key="4">
    <source>
        <dbReference type="Google" id="ProtNLM"/>
    </source>
</evidence>
<accession>A0A1I1ENS4</accession>
<dbReference type="RefSeq" id="WP_093836819.1">
    <property type="nucleotide sequence ID" value="NZ_FOLM01000001.1"/>
</dbReference>
<dbReference type="OrthoDB" id="4133935at2"/>
<dbReference type="Proteomes" id="UP000199207">
    <property type="component" value="Unassembled WGS sequence"/>
</dbReference>
<evidence type="ECO:0000313" key="3">
    <source>
        <dbReference type="Proteomes" id="UP000199207"/>
    </source>
</evidence>
<dbReference type="AlphaFoldDB" id="A0A1I1ENS4"/>
<name>A0A1I1ENS4_9ACTN</name>
<feature type="transmembrane region" description="Helical" evidence="1">
    <location>
        <begin position="12"/>
        <end position="31"/>
    </location>
</feature>
<proteinExistence type="predicted"/>
<protein>
    <recommendedName>
        <fullName evidence="4">DUF3558 domain-containing protein</fullName>
    </recommendedName>
</protein>
<keyword evidence="1" id="KW-1133">Transmembrane helix</keyword>
<organism evidence="2 3">
    <name type="scientific">Streptomyces aidingensis</name>
    <dbReference type="NCBI Taxonomy" id="910347"/>
    <lineage>
        <taxon>Bacteria</taxon>
        <taxon>Bacillati</taxon>
        <taxon>Actinomycetota</taxon>
        <taxon>Actinomycetes</taxon>
        <taxon>Kitasatosporales</taxon>
        <taxon>Streptomycetaceae</taxon>
        <taxon>Streptomyces</taxon>
    </lineage>
</organism>
<feature type="transmembrane region" description="Helical" evidence="1">
    <location>
        <begin position="66"/>
        <end position="86"/>
    </location>
</feature>
<evidence type="ECO:0000256" key="1">
    <source>
        <dbReference type="SAM" id="Phobius"/>
    </source>
</evidence>
<gene>
    <name evidence="2" type="ORF">SAMN05421773_101392</name>
</gene>
<evidence type="ECO:0000313" key="2">
    <source>
        <dbReference type="EMBL" id="SFB88775.1"/>
    </source>
</evidence>
<reference evidence="2 3" key="1">
    <citation type="submission" date="2016-10" db="EMBL/GenBank/DDBJ databases">
        <authorList>
            <person name="de Groot N.N."/>
        </authorList>
    </citation>
    <scope>NUCLEOTIDE SEQUENCE [LARGE SCALE GENOMIC DNA]</scope>
    <source>
        <strain evidence="2 3">CGMCC 4.5739</strain>
    </source>
</reference>
<sequence length="247" mass="27020">MSEEKNEKGRRPLWPHALALPVLVAVVWWAFHWQLSALQWLGLLLIAVVLWHAVQGRGRKRGRMGPAVRWAAAGAVVTAVLATLPLDQPWRAPWFPGSGLAGSVPDPCEVAAERAAVLVPEASAPETGGYRDIATDQRTCGWQDEQRLLYLTYRLFPWQGTDDRSVASAERAFAERREHAEAETLAIGDEAYREGRDGTRITVQARRANVVVDIKLYALDGAAPLGEAEAGDLRRLAEEAVAAVTTG</sequence>
<keyword evidence="1" id="KW-0472">Membrane</keyword>